<gene>
    <name evidence="2" type="ORF">IQ260_15775</name>
</gene>
<dbReference type="PANTHER" id="PTHR35090:SF1">
    <property type="entry name" value="SLR0144 PROTEIN"/>
    <property type="match status" value="1"/>
</dbReference>
<dbReference type="InterPro" id="IPR004096">
    <property type="entry name" value="V4R"/>
</dbReference>
<proteinExistence type="predicted"/>
<dbReference type="SUPFAM" id="SSF111126">
    <property type="entry name" value="Ligand-binding domain in the NO signalling and Golgi transport"/>
    <property type="match status" value="1"/>
</dbReference>
<dbReference type="AlphaFoldDB" id="A0A928ZVB4"/>
<sequence>MVLVADLLADTQLSANYFASDVYVHGTLELGLLENRRGDRLLALPETLIRAIYSGLDNETGQASMLVLYNCGRWWGKNFYTRFCEELTDYHNRPVASLAMAEFIHALQQCWLTHGWGQISLDQTYRSQGFLVLKIRASAFIDYAPKLERPVGFLETGALQSFFSELSGQTLHCVQTACESLGAEENCFVLGLKERLTVAEAGVHQRLSHAEIMNILVGKGRDDLLMDAGM</sequence>
<accession>A0A928ZVB4</accession>
<evidence type="ECO:0000259" key="1">
    <source>
        <dbReference type="SMART" id="SM00989"/>
    </source>
</evidence>
<dbReference type="EMBL" id="JADEXP010000142">
    <property type="protein sequence ID" value="MBE9068111.1"/>
    <property type="molecule type" value="Genomic_DNA"/>
</dbReference>
<organism evidence="2 3">
    <name type="scientific">Leptolyngbya cf. ectocarpi LEGE 11479</name>
    <dbReference type="NCBI Taxonomy" id="1828722"/>
    <lineage>
        <taxon>Bacteria</taxon>
        <taxon>Bacillati</taxon>
        <taxon>Cyanobacteriota</taxon>
        <taxon>Cyanophyceae</taxon>
        <taxon>Leptolyngbyales</taxon>
        <taxon>Leptolyngbyaceae</taxon>
        <taxon>Leptolyngbya group</taxon>
        <taxon>Leptolyngbya</taxon>
    </lineage>
</organism>
<dbReference type="PANTHER" id="PTHR35090">
    <property type="entry name" value="DNA-DIRECTED RNA POLYMERASE SUBUNIT I"/>
    <property type="match status" value="1"/>
</dbReference>
<dbReference type="Pfam" id="PF02830">
    <property type="entry name" value="V4R"/>
    <property type="match status" value="1"/>
</dbReference>
<protein>
    <submittedName>
        <fullName evidence="2">4-vinyl reductase</fullName>
    </submittedName>
</protein>
<feature type="domain" description="4-vinyl reductase 4VR" evidence="1">
    <location>
        <begin position="130"/>
        <end position="192"/>
    </location>
</feature>
<dbReference type="SMART" id="SM00989">
    <property type="entry name" value="V4R"/>
    <property type="match status" value="1"/>
</dbReference>
<dbReference type="RefSeq" id="WP_193994062.1">
    <property type="nucleotide sequence ID" value="NZ_JADEXP010000142.1"/>
</dbReference>
<reference evidence="2" key="1">
    <citation type="submission" date="2020-10" db="EMBL/GenBank/DDBJ databases">
        <authorList>
            <person name="Castelo-Branco R."/>
            <person name="Eusebio N."/>
            <person name="Adriana R."/>
            <person name="Vieira A."/>
            <person name="Brugerolle De Fraissinette N."/>
            <person name="Rezende De Castro R."/>
            <person name="Schneider M.P."/>
            <person name="Vasconcelos V."/>
            <person name="Leao P.N."/>
        </authorList>
    </citation>
    <scope>NUCLEOTIDE SEQUENCE</scope>
    <source>
        <strain evidence="2">LEGE 11479</strain>
    </source>
</reference>
<evidence type="ECO:0000313" key="3">
    <source>
        <dbReference type="Proteomes" id="UP000615026"/>
    </source>
</evidence>
<keyword evidence="3" id="KW-1185">Reference proteome</keyword>
<dbReference type="Proteomes" id="UP000615026">
    <property type="component" value="Unassembled WGS sequence"/>
</dbReference>
<dbReference type="Gene3D" id="3.30.1380.20">
    <property type="entry name" value="Trafficking protein particle complex subunit 3"/>
    <property type="match status" value="1"/>
</dbReference>
<evidence type="ECO:0000313" key="2">
    <source>
        <dbReference type="EMBL" id="MBE9068111.1"/>
    </source>
</evidence>
<dbReference type="InterPro" id="IPR024096">
    <property type="entry name" value="NO_sig/Golgi_transp_ligand-bd"/>
</dbReference>
<name>A0A928ZVB4_LEPEC</name>
<comment type="caution">
    <text evidence="2">The sequence shown here is derived from an EMBL/GenBank/DDBJ whole genome shotgun (WGS) entry which is preliminary data.</text>
</comment>